<dbReference type="SUPFAM" id="SSF109604">
    <property type="entry name" value="HD-domain/PDEase-like"/>
    <property type="match status" value="1"/>
</dbReference>
<evidence type="ECO:0000313" key="4">
    <source>
        <dbReference type="Proteomes" id="UP001161757"/>
    </source>
</evidence>
<feature type="compositionally biased region" description="Low complexity" evidence="1">
    <location>
        <begin position="7"/>
        <end position="21"/>
    </location>
</feature>
<comment type="caution">
    <text evidence="3">The sequence shown here is derived from an EMBL/GenBank/DDBJ whole genome shotgun (WGS) entry which is preliminary data.</text>
</comment>
<reference evidence="3" key="1">
    <citation type="submission" date="2023-01" db="EMBL/GenBank/DDBJ databases">
        <title>Exophiala dermititidis isolated from Cystic Fibrosis Patient.</title>
        <authorList>
            <person name="Kurbessoian T."/>
            <person name="Crocker A."/>
            <person name="Murante D."/>
            <person name="Hogan D.A."/>
            <person name="Stajich J.E."/>
        </authorList>
    </citation>
    <scope>NUCLEOTIDE SEQUENCE</scope>
    <source>
        <strain evidence="3">Ex8</strain>
    </source>
</reference>
<feature type="domain" description="HD" evidence="2">
    <location>
        <begin position="53"/>
        <end position="153"/>
    </location>
</feature>
<dbReference type="Pfam" id="PF01966">
    <property type="entry name" value="HD"/>
    <property type="match status" value="1"/>
</dbReference>
<dbReference type="AlphaFoldDB" id="A0AAN6EUM3"/>
<feature type="region of interest" description="Disordered" evidence="1">
    <location>
        <begin position="1"/>
        <end position="25"/>
    </location>
</feature>
<proteinExistence type="predicted"/>
<gene>
    <name evidence="3" type="ORF">HRR80_005693</name>
</gene>
<sequence>MCGHSATPGLQPGTPSTGSGSSDRDGLRAYVPNTPICIAAFDLAASALPLTIVHHSLRVYLFAKWLAEKEEMTEWLKLNNEMLFVACICHDLGASERYNGPQRFEVEGADAAADLLRAFQRSESEVHEVWTAIALHTSPGIAERITRLARLVRNGVLIDFRPAIRAAVEAVDYGITVEDALPRLEIEKVLGDAVVEQAIQTPDTKAPAASWPGILYRSYCDDPTWTGVNRAF</sequence>
<dbReference type="Gene3D" id="1.10.3210.10">
    <property type="entry name" value="Hypothetical protein af1432"/>
    <property type="match status" value="1"/>
</dbReference>
<dbReference type="PANTHER" id="PTHR35569">
    <property type="entry name" value="CYANAMIDE HYDRATASE DDI2-RELATED"/>
    <property type="match status" value="1"/>
</dbReference>
<dbReference type="EMBL" id="JAJGCB010000011">
    <property type="protein sequence ID" value="KAJ8990205.1"/>
    <property type="molecule type" value="Genomic_DNA"/>
</dbReference>
<dbReference type="Proteomes" id="UP001161757">
    <property type="component" value="Unassembled WGS sequence"/>
</dbReference>
<name>A0AAN6EUM3_EXODE</name>
<organism evidence="3 4">
    <name type="scientific">Exophiala dermatitidis</name>
    <name type="common">Black yeast-like fungus</name>
    <name type="synonym">Wangiella dermatitidis</name>
    <dbReference type="NCBI Taxonomy" id="5970"/>
    <lineage>
        <taxon>Eukaryota</taxon>
        <taxon>Fungi</taxon>
        <taxon>Dikarya</taxon>
        <taxon>Ascomycota</taxon>
        <taxon>Pezizomycotina</taxon>
        <taxon>Eurotiomycetes</taxon>
        <taxon>Chaetothyriomycetidae</taxon>
        <taxon>Chaetothyriales</taxon>
        <taxon>Herpotrichiellaceae</taxon>
        <taxon>Exophiala</taxon>
    </lineage>
</organism>
<dbReference type="InterPro" id="IPR006674">
    <property type="entry name" value="HD_domain"/>
</dbReference>
<dbReference type="PANTHER" id="PTHR35569:SF1">
    <property type="entry name" value="CYANAMIDE HYDRATASE DDI2-RELATED"/>
    <property type="match status" value="1"/>
</dbReference>
<evidence type="ECO:0000313" key="3">
    <source>
        <dbReference type="EMBL" id="KAJ8990205.1"/>
    </source>
</evidence>
<dbReference type="CDD" id="cd00077">
    <property type="entry name" value="HDc"/>
    <property type="match status" value="1"/>
</dbReference>
<dbReference type="InterPro" id="IPR003607">
    <property type="entry name" value="HD/PDEase_dom"/>
</dbReference>
<protein>
    <recommendedName>
        <fullName evidence="2">HD domain-containing protein</fullName>
    </recommendedName>
</protein>
<evidence type="ECO:0000256" key="1">
    <source>
        <dbReference type="SAM" id="MobiDB-lite"/>
    </source>
</evidence>
<accession>A0AAN6EUM3</accession>
<evidence type="ECO:0000259" key="2">
    <source>
        <dbReference type="Pfam" id="PF01966"/>
    </source>
</evidence>